<keyword evidence="4" id="KW-1185">Reference proteome</keyword>
<proteinExistence type="predicted"/>
<keyword evidence="1" id="KW-0732">Signal</keyword>
<dbReference type="Pfam" id="PF01764">
    <property type="entry name" value="Lipase_3"/>
    <property type="match status" value="1"/>
</dbReference>
<dbReference type="InterPro" id="IPR002921">
    <property type="entry name" value="Fungal_lipase-type"/>
</dbReference>
<dbReference type="InterPro" id="IPR029058">
    <property type="entry name" value="AB_hydrolase_fold"/>
</dbReference>
<reference evidence="3" key="1">
    <citation type="submission" date="2020-09" db="EMBL/GenBank/DDBJ databases">
        <authorList>
            <person name="Kikuchi T."/>
        </authorList>
    </citation>
    <scope>NUCLEOTIDE SEQUENCE</scope>
    <source>
        <strain evidence="3">SH1</strain>
    </source>
</reference>
<evidence type="ECO:0000313" key="3">
    <source>
        <dbReference type="EMBL" id="CAD5218226.1"/>
    </source>
</evidence>
<evidence type="ECO:0000259" key="2">
    <source>
        <dbReference type="Pfam" id="PF01764"/>
    </source>
</evidence>
<dbReference type="AlphaFoldDB" id="A0A811KSH1"/>
<dbReference type="EMBL" id="CAJFCW020000004">
    <property type="protein sequence ID" value="CAG9109662.1"/>
    <property type="molecule type" value="Genomic_DNA"/>
</dbReference>
<dbReference type="Proteomes" id="UP000614601">
    <property type="component" value="Unassembled WGS sequence"/>
</dbReference>
<sequence length="294" mass="32160">MVGLKTCIALAVFVSLALADFDEELASTEFVAIALGADTPFVDSCVKQAFSDGVITKQASTYCGVDPLEGPICYAYTGYSEKANVVFVGFRATLSPVQLVYEVLDSAIYPMLPAKIGGKMNPYFGRAAAELRAAGINDEMIRLSQLYSNYTVYVAGMSLGGALSSVYAGEAIVVDGIEAERIKYVTFGQPRTGDGAYAEALNQLLPEAYRVVDRHDLVPQIPWTDFEHENYTHHGVEVWYPQRARVGKAYRVSNVTEDPEGQDSVPKLELTALDHLYYYYNIATYAGSGCILKF</sequence>
<dbReference type="Gene3D" id="3.40.50.1820">
    <property type="entry name" value="alpha/beta hydrolase"/>
    <property type="match status" value="1"/>
</dbReference>
<dbReference type="OrthoDB" id="5866690at2759"/>
<dbReference type="CDD" id="cd00519">
    <property type="entry name" value="Lipase_3"/>
    <property type="match status" value="1"/>
</dbReference>
<feature type="chain" id="PRO_5035595279" description="Fungal lipase-type domain-containing protein" evidence="1">
    <location>
        <begin position="20"/>
        <end position="294"/>
    </location>
</feature>
<comment type="caution">
    <text evidence="3">The sequence shown here is derived from an EMBL/GenBank/DDBJ whole genome shotgun (WGS) entry which is preliminary data.</text>
</comment>
<feature type="signal peptide" evidence="1">
    <location>
        <begin position="1"/>
        <end position="19"/>
    </location>
</feature>
<evidence type="ECO:0000256" key="1">
    <source>
        <dbReference type="SAM" id="SignalP"/>
    </source>
</evidence>
<name>A0A811KSH1_9BILA</name>
<organism evidence="3 4">
    <name type="scientific">Bursaphelenchus okinawaensis</name>
    <dbReference type="NCBI Taxonomy" id="465554"/>
    <lineage>
        <taxon>Eukaryota</taxon>
        <taxon>Metazoa</taxon>
        <taxon>Ecdysozoa</taxon>
        <taxon>Nematoda</taxon>
        <taxon>Chromadorea</taxon>
        <taxon>Rhabditida</taxon>
        <taxon>Tylenchina</taxon>
        <taxon>Tylenchomorpha</taxon>
        <taxon>Aphelenchoidea</taxon>
        <taxon>Aphelenchoididae</taxon>
        <taxon>Bursaphelenchus</taxon>
    </lineage>
</organism>
<evidence type="ECO:0000313" key="4">
    <source>
        <dbReference type="Proteomes" id="UP000614601"/>
    </source>
</evidence>
<gene>
    <name evidence="3" type="ORF">BOKJ2_LOCUS7436</name>
</gene>
<feature type="domain" description="Fungal lipase-type" evidence="2">
    <location>
        <begin position="87"/>
        <end position="224"/>
    </location>
</feature>
<dbReference type="PANTHER" id="PTHR45908">
    <property type="entry name" value="PROTEIN CBG11750-RELATED"/>
    <property type="match status" value="1"/>
</dbReference>
<dbReference type="Proteomes" id="UP000783686">
    <property type="component" value="Unassembled WGS sequence"/>
</dbReference>
<dbReference type="EMBL" id="CAJFDH010000004">
    <property type="protein sequence ID" value="CAD5218226.1"/>
    <property type="molecule type" value="Genomic_DNA"/>
</dbReference>
<dbReference type="SUPFAM" id="SSF53474">
    <property type="entry name" value="alpha/beta-Hydrolases"/>
    <property type="match status" value="1"/>
</dbReference>
<dbReference type="PANTHER" id="PTHR45908:SF15">
    <property type="entry name" value="FUNGAL LIPASE-LIKE DOMAIN-CONTAINING PROTEIN"/>
    <property type="match status" value="1"/>
</dbReference>
<accession>A0A811KSH1</accession>
<protein>
    <recommendedName>
        <fullName evidence="2">Fungal lipase-type domain-containing protein</fullName>
    </recommendedName>
</protein>
<dbReference type="GO" id="GO:0006629">
    <property type="term" value="P:lipid metabolic process"/>
    <property type="evidence" value="ECO:0007669"/>
    <property type="project" value="InterPro"/>
</dbReference>